<protein>
    <submittedName>
        <fullName evidence="1">Uncharacterized protein</fullName>
    </submittedName>
</protein>
<evidence type="ECO:0000313" key="1">
    <source>
        <dbReference type="EMBL" id="KAF4631085.1"/>
    </source>
</evidence>
<sequence>MRPNTVTVDHEYPRAEGAVNVNPLMQAPAITVRVAAFQVLRRFISFSAVAPEPIDRRQLAIPVYKTPSKIRSTLEDASSVLSDHSRKSFGEMPFDLQTTA</sequence>
<comment type="caution">
    <text evidence="1">The sequence shown here is derived from an EMBL/GenBank/DDBJ whole genome shotgun (WGS) entry which is preliminary data.</text>
</comment>
<organism evidence="1 2">
    <name type="scientific">Cudoniella acicularis</name>
    <dbReference type="NCBI Taxonomy" id="354080"/>
    <lineage>
        <taxon>Eukaryota</taxon>
        <taxon>Fungi</taxon>
        <taxon>Dikarya</taxon>
        <taxon>Ascomycota</taxon>
        <taxon>Pezizomycotina</taxon>
        <taxon>Leotiomycetes</taxon>
        <taxon>Helotiales</taxon>
        <taxon>Tricladiaceae</taxon>
        <taxon>Cudoniella</taxon>
    </lineage>
</organism>
<reference evidence="1 2" key="1">
    <citation type="submission" date="2020-03" db="EMBL/GenBank/DDBJ databases">
        <title>Draft Genome Sequence of Cudoniella acicularis.</title>
        <authorList>
            <person name="Buettner E."/>
            <person name="Kellner H."/>
        </authorList>
    </citation>
    <scope>NUCLEOTIDE SEQUENCE [LARGE SCALE GENOMIC DNA]</scope>
    <source>
        <strain evidence="1 2">DSM 108380</strain>
    </source>
</reference>
<dbReference type="EMBL" id="JAAMPI010000479">
    <property type="protein sequence ID" value="KAF4631085.1"/>
    <property type="molecule type" value="Genomic_DNA"/>
</dbReference>
<keyword evidence="2" id="KW-1185">Reference proteome</keyword>
<accession>A0A8H4RJB6</accession>
<dbReference type="AlphaFoldDB" id="A0A8H4RJB6"/>
<dbReference type="Proteomes" id="UP000566819">
    <property type="component" value="Unassembled WGS sequence"/>
</dbReference>
<name>A0A8H4RJB6_9HELO</name>
<proteinExistence type="predicted"/>
<gene>
    <name evidence="1" type="ORF">G7Y89_g7052</name>
</gene>
<evidence type="ECO:0000313" key="2">
    <source>
        <dbReference type="Proteomes" id="UP000566819"/>
    </source>
</evidence>